<dbReference type="RefSeq" id="YP_010651771.1">
    <property type="nucleotide sequence ID" value="NC_070783.1"/>
</dbReference>
<evidence type="ECO:0000259" key="1">
    <source>
        <dbReference type="Pfam" id="PF13619"/>
    </source>
</evidence>
<dbReference type="EMBL" id="MT684598">
    <property type="protein sequence ID" value="QNN99264.1"/>
    <property type="molecule type" value="Genomic_DNA"/>
</dbReference>
<accession>A0A7G9UZ09</accession>
<dbReference type="Proteomes" id="UP000516151">
    <property type="component" value="Segment"/>
</dbReference>
<reference evidence="2 3" key="1">
    <citation type="submission" date="2020-06" db="EMBL/GenBank/DDBJ databases">
        <authorList>
            <person name="Arora M.N."/>
            <person name="Dalling M.T."/>
            <person name="Dawson S.P.M."/>
            <person name="Elia S.N."/>
            <person name="Burke B."/>
            <person name="Shaffer C.D."/>
            <person name="Weston-Hafer K.A."/>
            <person name="Garlena R.A."/>
            <person name="Russell D.A."/>
            <person name="Pope W.H."/>
            <person name="Jacobs-Sera D."/>
            <person name="Hatfull G.F."/>
        </authorList>
    </citation>
    <scope>NUCLEOTIDE SEQUENCE [LARGE SCALE GENOMIC DNA]</scope>
</reference>
<feature type="domain" description="KTSC" evidence="1">
    <location>
        <begin position="16"/>
        <end position="77"/>
    </location>
</feature>
<dbReference type="InterPro" id="IPR025309">
    <property type="entry name" value="KTSC_dom"/>
</dbReference>
<dbReference type="KEGG" id="vg:77927487"/>
<sequence length="160" mass="17758">MKTATFEYTHMTEVDSSLAQAVYYNEGNETMAVEFHETAYSYVGSAIYGEVPKAFYEGFVTLNSIGKTYNGYVKKVFPNVSEGTVYDVNYVDLNAASQLLVDQKDASQRYMVKGYVRHQGSFTAGSLEEARELFLDSLSDEGYDGSDLAVTEVYILESGS</sequence>
<evidence type="ECO:0000313" key="2">
    <source>
        <dbReference type="EMBL" id="QNN99264.1"/>
    </source>
</evidence>
<evidence type="ECO:0000313" key="3">
    <source>
        <dbReference type="Proteomes" id="UP000516151"/>
    </source>
</evidence>
<organism evidence="2 3">
    <name type="scientific">Streptomyces phage Faust</name>
    <dbReference type="NCBI Taxonomy" id="2767565"/>
    <lineage>
        <taxon>Viruses</taxon>
        <taxon>Duplodnaviria</taxon>
        <taxon>Heunggongvirae</taxon>
        <taxon>Uroviricota</taxon>
        <taxon>Caudoviricetes</taxon>
        <taxon>Stanwilliamsviridae</taxon>
        <taxon>Loccivirinae</taxon>
        <taxon>Faustvirus</taxon>
        <taxon>Faustvirus faust</taxon>
    </lineage>
</organism>
<dbReference type="Pfam" id="PF13619">
    <property type="entry name" value="KTSC"/>
    <property type="match status" value="1"/>
</dbReference>
<dbReference type="GeneID" id="77927487"/>
<gene>
    <name evidence="2" type="primary">192</name>
    <name evidence="2" type="ORF">SEA_FAUST_192</name>
</gene>
<name>A0A7G9UZ09_9CAUD</name>
<protein>
    <recommendedName>
        <fullName evidence="1">KTSC domain-containing protein</fullName>
    </recommendedName>
</protein>
<keyword evidence="3" id="KW-1185">Reference proteome</keyword>
<proteinExistence type="predicted"/>